<dbReference type="SUPFAM" id="SSF53098">
    <property type="entry name" value="Ribonuclease H-like"/>
    <property type="match status" value="1"/>
</dbReference>
<dbReference type="EC" id="3.1.26.4" evidence="6 14"/>
<dbReference type="CDD" id="cd07182">
    <property type="entry name" value="RNase_HII_bacteria_HII_like"/>
    <property type="match status" value="1"/>
</dbReference>
<evidence type="ECO:0000256" key="14">
    <source>
        <dbReference type="HAMAP-Rule" id="MF_00052"/>
    </source>
</evidence>
<proteinExistence type="inferred from homology"/>
<keyword evidence="11 14" id="KW-0255">Endonuclease</keyword>
<comment type="similarity">
    <text evidence="5 14 16">Belongs to the RNase HII family.</text>
</comment>
<dbReference type="EMBL" id="CP015108">
    <property type="protein sequence ID" value="ARF15301.1"/>
    <property type="molecule type" value="Genomic_DNA"/>
</dbReference>
<keyword evidence="8 14" id="KW-0963">Cytoplasm</keyword>
<dbReference type="NCBIfam" id="NF000595">
    <property type="entry name" value="PRK00015.1-3"/>
    <property type="match status" value="1"/>
</dbReference>
<dbReference type="Pfam" id="PF01351">
    <property type="entry name" value="RNase_HII"/>
    <property type="match status" value="1"/>
</dbReference>
<dbReference type="InterPro" id="IPR001352">
    <property type="entry name" value="RNase_HII/HIII"/>
</dbReference>
<feature type="domain" description="RNase H type-2" evidence="17">
    <location>
        <begin position="69"/>
        <end position="257"/>
    </location>
</feature>
<evidence type="ECO:0000256" key="11">
    <source>
        <dbReference type="ARBA" id="ARBA00022759"/>
    </source>
</evidence>
<sequence>MTTIQQIKDQLLELQEPNKWLTELEADTRKGVQQAINQWRARYDKKQALIQEFQKKMAFDNSYRSSRVLLVAGIDEAGRGPLAGPVVTAAVILPDDCSALIGLDDSKKVSKEKRQAFARLIKEQAMAYAIHVQPAKVIDELNIYQATKQSMEMAISELKIAPHAVLADAMNLHTACPCYSIVKGDEKSLSIAAASILAKTTRDALMNELHEEFPWYAFNENAGYGTAKHLQGLETHGFCEHHRKSFEPIKTMWRDRQ</sequence>
<evidence type="ECO:0000256" key="2">
    <source>
        <dbReference type="ARBA" id="ARBA00001946"/>
    </source>
</evidence>
<evidence type="ECO:0000256" key="15">
    <source>
        <dbReference type="PROSITE-ProRule" id="PRU01319"/>
    </source>
</evidence>
<comment type="cofactor">
    <cofactor evidence="14 15">
        <name>Mn(2+)</name>
        <dbReference type="ChEBI" id="CHEBI:29035"/>
    </cofactor>
    <cofactor evidence="14 15">
        <name>Mg(2+)</name>
        <dbReference type="ChEBI" id="CHEBI:18420"/>
    </cofactor>
    <text evidence="14 15">Manganese or magnesium. Binds 1 divalent metal ion per monomer in the absence of substrate. May bind a second metal ion after substrate binding.</text>
</comment>
<evidence type="ECO:0000256" key="10">
    <source>
        <dbReference type="ARBA" id="ARBA00022723"/>
    </source>
</evidence>
<name>A0ABN4YYF3_SPOUR</name>
<dbReference type="InterPro" id="IPR022898">
    <property type="entry name" value="RNase_HII"/>
</dbReference>
<evidence type="ECO:0000256" key="9">
    <source>
        <dbReference type="ARBA" id="ARBA00022722"/>
    </source>
</evidence>
<evidence type="ECO:0000259" key="17">
    <source>
        <dbReference type="PROSITE" id="PS51975"/>
    </source>
</evidence>
<dbReference type="PANTHER" id="PTHR10954:SF18">
    <property type="entry name" value="RIBONUCLEASE HII"/>
    <property type="match status" value="1"/>
</dbReference>
<accession>A0ABN4YYF3</accession>
<gene>
    <name evidence="14" type="primary">rnhB</name>
    <name evidence="18" type="ORF">SporoS204_14750</name>
</gene>
<comment type="function">
    <text evidence="3 14 16">Endonuclease that specifically degrades the RNA of RNA-DNA hybrids.</text>
</comment>
<evidence type="ECO:0000256" key="8">
    <source>
        <dbReference type="ARBA" id="ARBA00022490"/>
    </source>
</evidence>
<evidence type="ECO:0000313" key="19">
    <source>
        <dbReference type="Proteomes" id="UP000192486"/>
    </source>
</evidence>
<dbReference type="InterPro" id="IPR012337">
    <property type="entry name" value="RNaseH-like_sf"/>
</dbReference>
<evidence type="ECO:0000313" key="18">
    <source>
        <dbReference type="EMBL" id="ARF15301.1"/>
    </source>
</evidence>
<dbReference type="InterPro" id="IPR036397">
    <property type="entry name" value="RNaseH_sf"/>
</dbReference>
<dbReference type="Gene3D" id="3.30.420.10">
    <property type="entry name" value="Ribonuclease H-like superfamily/Ribonuclease H"/>
    <property type="match status" value="1"/>
</dbReference>
<comment type="catalytic activity">
    <reaction evidence="1 14 15 16">
        <text>Endonucleolytic cleavage to 5'-phosphomonoester.</text>
        <dbReference type="EC" id="3.1.26.4"/>
    </reaction>
</comment>
<dbReference type="Proteomes" id="UP000192486">
    <property type="component" value="Chromosome"/>
</dbReference>
<evidence type="ECO:0000256" key="6">
    <source>
        <dbReference type="ARBA" id="ARBA00012180"/>
    </source>
</evidence>
<dbReference type="InterPro" id="IPR024567">
    <property type="entry name" value="RNase_HII/HIII_dom"/>
</dbReference>
<dbReference type="HAMAP" id="MF_00052_B">
    <property type="entry name" value="RNase_HII_B"/>
    <property type="match status" value="1"/>
</dbReference>
<evidence type="ECO:0000256" key="3">
    <source>
        <dbReference type="ARBA" id="ARBA00004065"/>
    </source>
</evidence>
<keyword evidence="13 14" id="KW-0464">Manganese</keyword>
<dbReference type="NCBIfam" id="NF000594">
    <property type="entry name" value="PRK00015.1-1"/>
    <property type="match status" value="1"/>
</dbReference>
<organism evidence="18 19">
    <name type="scientific">Sporosarcina ureae</name>
    <dbReference type="NCBI Taxonomy" id="1571"/>
    <lineage>
        <taxon>Bacteria</taxon>
        <taxon>Bacillati</taxon>
        <taxon>Bacillota</taxon>
        <taxon>Bacilli</taxon>
        <taxon>Bacillales</taxon>
        <taxon>Caryophanaceae</taxon>
        <taxon>Sporosarcina</taxon>
    </lineage>
</organism>
<comment type="cofactor">
    <cofactor evidence="2">
        <name>Mg(2+)</name>
        <dbReference type="ChEBI" id="CHEBI:18420"/>
    </cofactor>
</comment>
<reference evidence="18 19" key="1">
    <citation type="submission" date="2016-04" db="EMBL/GenBank/DDBJ databases">
        <title>Comparative Genomics and Epigenetics of Sporosarcina ureae.</title>
        <authorList>
            <person name="Oliver A.S."/>
            <person name="Cooper K.K."/>
        </authorList>
    </citation>
    <scope>NUCLEOTIDE SEQUENCE [LARGE SCALE GENOMIC DNA]</scope>
    <source>
        <strain evidence="18 19">S204</strain>
    </source>
</reference>
<evidence type="ECO:0000256" key="1">
    <source>
        <dbReference type="ARBA" id="ARBA00000077"/>
    </source>
</evidence>
<keyword evidence="19" id="KW-1185">Reference proteome</keyword>
<evidence type="ECO:0000256" key="4">
    <source>
        <dbReference type="ARBA" id="ARBA00004496"/>
    </source>
</evidence>
<evidence type="ECO:0000256" key="7">
    <source>
        <dbReference type="ARBA" id="ARBA00019179"/>
    </source>
</evidence>
<feature type="binding site" evidence="14 15">
    <location>
        <position position="168"/>
    </location>
    <ligand>
        <name>a divalent metal cation</name>
        <dbReference type="ChEBI" id="CHEBI:60240"/>
    </ligand>
</feature>
<keyword evidence="10 14" id="KW-0479">Metal-binding</keyword>
<comment type="subcellular location">
    <subcellularLocation>
        <location evidence="4 14">Cytoplasm</location>
    </subcellularLocation>
</comment>
<evidence type="ECO:0000256" key="5">
    <source>
        <dbReference type="ARBA" id="ARBA00007383"/>
    </source>
</evidence>
<keyword evidence="12 14" id="KW-0378">Hydrolase</keyword>
<evidence type="ECO:0000256" key="16">
    <source>
        <dbReference type="RuleBase" id="RU003515"/>
    </source>
</evidence>
<dbReference type="PANTHER" id="PTHR10954">
    <property type="entry name" value="RIBONUCLEASE H2 SUBUNIT A"/>
    <property type="match status" value="1"/>
</dbReference>
<evidence type="ECO:0000256" key="12">
    <source>
        <dbReference type="ARBA" id="ARBA00022801"/>
    </source>
</evidence>
<dbReference type="PROSITE" id="PS51975">
    <property type="entry name" value="RNASE_H_2"/>
    <property type="match status" value="1"/>
</dbReference>
<protein>
    <recommendedName>
        <fullName evidence="7 14">Ribonuclease HII</fullName>
        <shortName evidence="14">RNase HII</shortName>
        <ecNumber evidence="6 14">3.1.26.4</ecNumber>
    </recommendedName>
</protein>
<evidence type="ECO:0000256" key="13">
    <source>
        <dbReference type="ARBA" id="ARBA00023211"/>
    </source>
</evidence>
<feature type="binding site" evidence="14 15">
    <location>
        <position position="75"/>
    </location>
    <ligand>
        <name>a divalent metal cation</name>
        <dbReference type="ChEBI" id="CHEBI:60240"/>
    </ligand>
</feature>
<keyword evidence="9 14" id="KW-0540">Nuclease</keyword>
<dbReference type="RefSeq" id="WP_029052313.1">
    <property type="nucleotide sequence ID" value="NZ_CP015108.1"/>
</dbReference>
<feature type="binding site" evidence="14 15">
    <location>
        <position position="76"/>
    </location>
    <ligand>
        <name>a divalent metal cation</name>
        <dbReference type="ChEBI" id="CHEBI:60240"/>
    </ligand>
</feature>